<evidence type="ECO:0000256" key="7">
    <source>
        <dbReference type="PROSITE-ProRule" id="PRU01360"/>
    </source>
</evidence>
<dbReference type="Gene3D" id="2.40.170.20">
    <property type="entry name" value="TonB-dependent receptor, beta-barrel domain"/>
    <property type="match status" value="1"/>
</dbReference>
<feature type="domain" description="Outer membrane protein beta-barrel" evidence="9">
    <location>
        <begin position="550"/>
        <end position="884"/>
    </location>
</feature>
<evidence type="ECO:0000313" key="11">
    <source>
        <dbReference type="Proteomes" id="UP000198412"/>
    </source>
</evidence>
<evidence type="ECO:0000256" key="2">
    <source>
        <dbReference type="ARBA" id="ARBA00022448"/>
    </source>
</evidence>
<comment type="subcellular location">
    <subcellularLocation>
        <location evidence="1 7">Cell outer membrane</location>
        <topology evidence="1 7">Multi-pass membrane protein</topology>
    </subcellularLocation>
</comment>
<dbReference type="PANTHER" id="PTHR40980:SF5">
    <property type="entry name" value="TONB-DEPENDENT RECEPTOR"/>
    <property type="match status" value="1"/>
</dbReference>
<dbReference type="RefSeq" id="WP_089377815.1">
    <property type="nucleotide sequence ID" value="NZ_FZNX01000002.1"/>
</dbReference>
<dbReference type="InterPro" id="IPR008969">
    <property type="entry name" value="CarboxyPept-like_regulatory"/>
</dbReference>
<dbReference type="InterPro" id="IPR041700">
    <property type="entry name" value="OMP_b-brl_3"/>
</dbReference>
<dbReference type="GO" id="GO:0009279">
    <property type="term" value="C:cell outer membrane"/>
    <property type="evidence" value="ECO:0007669"/>
    <property type="project" value="UniProtKB-SubCell"/>
</dbReference>
<dbReference type="Proteomes" id="UP000198412">
    <property type="component" value="Unassembled WGS sequence"/>
</dbReference>
<sequence length="911" mass="101655">MKKFITVIIILINVVVFAQEKGTISGLVLDKEVDNSPLPFANVFIKGTSIGTTTEFEGNYTFQVEQGTYTVVFSFIGYQTVEIPNVVVSEGETTKLDQILSASQGVSLSEIQITGSTKKESESALLTEQKKATVIKESIGAERLARTGVSNAAAATSKISGVTKNEGSGDIYIRGLGDRYLTTTMNGLPIPSDDVEKKNIDLNLFSTDIIQNVGISKTYTTENYADQASGSVDITTKEYNGGKFSIDISGGTNTNVIKESVFNNFRVTQNMNDVSLGFYSKQYALVDAITLQSWNRETRSTPLNFGVSLTGGKKVELFGKDLSVFATASHDNSFSHEKGIFKKYRSNVLDNSFSDAETFSSKINTTALLNIAYKLNESNKISYNSLVVNKTIDNLYEQGRNGEGYVFDQDPSEYGAFVRDQNLKQTRMFVNQVLGNHNVTENNELNWAVGYNYVIAKEPNRIRNEVNILDENTVQFAHVGDFQQRKSSQKIKDTELNGYLKDQITFNENGDNPLKLIFGANFRQKERSFNSLFIGVRAKGFQVESIDDLSIAFQKMYFNNGTIILRERNPDIYNANLNSYAGFANLDFGFNKISGNIGVRYETDELGVNWDVSNYVGRVGSLTNNYNNVLPSLNLKLEINEKNFVRFAGSKTITLPEFKELAPFEYVSPIGRVTKGNPDLKESTNYNIDLKWELFPSSKELISISSFYKRIKNPINLSQTRGSSGNFSYDNTGEKAAIVGLEFETRLNIISKENSDLNINFNATKMWFKQDLLEEFQYKGKTESDLQGASEFILNTALSYSNNQMNKFIATLAGNYSSDKIYALGAPEDFANSAVLYNDEIIEKGFVTLDLVLSKKLNENLTLKFIGKNILNPNIEQTQKVKSLSTQVETNEIISSYKKGMNLSLGLKYTF</sequence>
<dbReference type="Pfam" id="PF07715">
    <property type="entry name" value="Plug"/>
    <property type="match status" value="1"/>
</dbReference>
<keyword evidence="2 7" id="KW-0813">Transport</keyword>
<dbReference type="PANTHER" id="PTHR40980">
    <property type="entry name" value="PLUG DOMAIN-CONTAINING PROTEIN"/>
    <property type="match status" value="1"/>
</dbReference>
<dbReference type="Pfam" id="PF14905">
    <property type="entry name" value="OMP_b-brl_3"/>
    <property type="match status" value="1"/>
</dbReference>
<dbReference type="PROSITE" id="PS52016">
    <property type="entry name" value="TONB_DEPENDENT_REC_3"/>
    <property type="match status" value="1"/>
</dbReference>
<dbReference type="OrthoDB" id="9768470at2"/>
<dbReference type="InterPro" id="IPR037066">
    <property type="entry name" value="Plug_dom_sf"/>
</dbReference>
<evidence type="ECO:0000256" key="5">
    <source>
        <dbReference type="ARBA" id="ARBA00023136"/>
    </source>
</evidence>
<dbReference type="Gene3D" id="2.60.40.1120">
    <property type="entry name" value="Carboxypeptidase-like, regulatory domain"/>
    <property type="match status" value="1"/>
</dbReference>
<feature type="domain" description="TonB-dependent receptor plug" evidence="8">
    <location>
        <begin position="130"/>
        <end position="231"/>
    </location>
</feature>
<evidence type="ECO:0000256" key="3">
    <source>
        <dbReference type="ARBA" id="ARBA00022452"/>
    </source>
</evidence>
<evidence type="ECO:0000256" key="4">
    <source>
        <dbReference type="ARBA" id="ARBA00022692"/>
    </source>
</evidence>
<keyword evidence="6 7" id="KW-0998">Cell outer membrane</keyword>
<dbReference type="InterPro" id="IPR036942">
    <property type="entry name" value="Beta-barrel_TonB_sf"/>
</dbReference>
<evidence type="ECO:0000256" key="1">
    <source>
        <dbReference type="ARBA" id="ARBA00004571"/>
    </source>
</evidence>
<evidence type="ECO:0000259" key="8">
    <source>
        <dbReference type="Pfam" id="PF07715"/>
    </source>
</evidence>
<dbReference type="InterPro" id="IPR039426">
    <property type="entry name" value="TonB-dep_rcpt-like"/>
</dbReference>
<comment type="similarity">
    <text evidence="7">Belongs to the TonB-dependent receptor family.</text>
</comment>
<keyword evidence="11" id="KW-1185">Reference proteome</keyword>
<keyword evidence="10" id="KW-0675">Receptor</keyword>
<dbReference type="InterPro" id="IPR012910">
    <property type="entry name" value="Plug_dom"/>
</dbReference>
<dbReference type="SUPFAM" id="SSF49464">
    <property type="entry name" value="Carboxypeptidase regulatory domain-like"/>
    <property type="match status" value="1"/>
</dbReference>
<organism evidence="10 11">
    <name type="scientific">Lutibacter flavus</name>
    <dbReference type="NCBI Taxonomy" id="691689"/>
    <lineage>
        <taxon>Bacteria</taxon>
        <taxon>Pseudomonadati</taxon>
        <taxon>Bacteroidota</taxon>
        <taxon>Flavobacteriia</taxon>
        <taxon>Flavobacteriales</taxon>
        <taxon>Flavobacteriaceae</taxon>
        <taxon>Lutibacter</taxon>
    </lineage>
</organism>
<evidence type="ECO:0000313" key="10">
    <source>
        <dbReference type="EMBL" id="SNR52993.1"/>
    </source>
</evidence>
<dbReference type="EMBL" id="FZNX01000002">
    <property type="protein sequence ID" value="SNR52993.1"/>
    <property type="molecule type" value="Genomic_DNA"/>
</dbReference>
<keyword evidence="3 7" id="KW-1134">Transmembrane beta strand</keyword>
<gene>
    <name evidence="10" type="ORF">SAMN04488111_1500</name>
</gene>
<dbReference type="SUPFAM" id="SSF56935">
    <property type="entry name" value="Porins"/>
    <property type="match status" value="1"/>
</dbReference>
<dbReference type="Pfam" id="PF13715">
    <property type="entry name" value="CarbopepD_reg_2"/>
    <property type="match status" value="1"/>
</dbReference>
<accession>A0A238X325</accession>
<name>A0A238X325_9FLAO</name>
<keyword evidence="4 7" id="KW-0812">Transmembrane</keyword>
<protein>
    <submittedName>
        <fullName evidence="10">TonB-dependent receptor</fullName>
    </submittedName>
</protein>
<reference evidence="11" key="1">
    <citation type="submission" date="2017-06" db="EMBL/GenBank/DDBJ databases">
        <authorList>
            <person name="Varghese N."/>
            <person name="Submissions S."/>
        </authorList>
    </citation>
    <scope>NUCLEOTIDE SEQUENCE [LARGE SCALE GENOMIC DNA]</scope>
    <source>
        <strain evidence="11">DSM 27993</strain>
    </source>
</reference>
<evidence type="ECO:0000256" key="6">
    <source>
        <dbReference type="ARBA" id="ARBA00023237"/>
    </source>
</evidence>
<keyword evidence="5 7" id="KW-0472">Membrane</keyword>
<dbReference type="AlphaFoldDB" id="A0A238X325"/>
<evidence type="ECO:0000259" key="9">
    <source>
        <dbReference type="Pfam" id="PF14905"/>
    </source>
</evidence>
<proteinExistence type="inferred from homology"/>
<dbReference type="Gene3D" id="2.170.130.10">
    <property type="entry name" value="TonB-dependent receptor, plug domain"/>
    <property type="match status" value="1"/>
</dbReference>